<feature type="compositionally biased region" description="Acidic residues" evidence="7">
    <location>
        <begin position="1444"/>
        <end position="1456"/>
    </location>
</feature>
<dbReference type="InParanoid" id="B5RSP3"/>
<dbReference type="OMA" id="AMDIWVA"/>
<dbReference type="PANTHER" id="PTHR22928">
    <property type="entry name" value="TELOMERE-ASSOCIATED PROTEIN RIF1"/>
    <property type="match status" value="1"/>
</dbReference>
<feature type="region of interest" description="Disordered" evidence="7">
    <location>
        <begin position="35"/>
        <end position="91"/>
    </location>
</feature>
<evidence type="ECO:0000256" key="2">
    <source>
        <dbReference type="ARBA" id="ARBA00004574"/>
    </source>
</evidence>
<name>B5RSP3_DEBHA</name>
<feature type="domain" description="Telomere-associated protein Rif1 N-terminal" evidence="8">
    <location>
        <begin position="360"/>
        <end position="709"/>
    </location>
</feature>
<keyword evidence="5" id="KW-0539">Nucleus</keyword>
<feature type="compositionally biased region" description="Basic and acidic residues" evidence="7">
    <location>
        <begin position="1245"/>
        <end position="1256"/>
    </location>
</feature>
<feature type="region of interest" description="Disordered" evidence="7">
    <location>
        <begin position="1189"/>
        <end position="1216"/>
    </location>
</feature>
<feature type="region of interest" description="Disordered" evidence="7">
    <location>
        <begin position="1402"/>
        <end position="1651"/>
    </location>
</feature>
<evidence type="ECO:0000313" key="9">
    <source>
        <dbReference type="EMBL" id="CAR65349.1"/>
    </source>
</evidence>
<dbReference type="VEuPathDB" id="FungiDB:DEHA2A02244g"/>
<feature type="compositionally biased region" description="Basic residues" evidence="7">
    <location>
        <begin position="1275"/>
        <end position="1296"/>
    </location>
</feature>
<proteinExistence type="predicted"/>
<feature type="region of interest" description="Disordered" evidence="7">
    <location>
        <begin position="1239"/>
        <end position="1310"/>
    </location>
</feature>
<evidence type="ECO:0000256" key="1">
    <source>
        <dbReference type="ARBA" id="ARBA00004123"/>
    </source>
</evidence>
<keyword evidence="10" id="KW-1185">Reference proteome</keyword>
<feature type="compositionally biased region" description="Polar residues" evidence="7">
    <location>
        <begin position="1537"/>
        <end position="1586"/>
    </location>
</feature>
<dbReference type="InterPro" id="IPR022031">
    <property type="entry name" value="Rif1_N"/>
</dbReference>
<organism evidence="9 10">
    <name type="scientific">Debaryomyces hansenii (strain ATCC 36239 / CBS 767 / BCRC 21394 / JCM 1990 / NBRC 0083 / IGC 2968)</name>
    <name type="common">Yeast</name>
    <name type="synonym">Torulaspora hansenii</name>
    <dbReference type="NCBI Taxonomy" id="284592"/>
    <lineage>
        <taxon>Eukaryota</taxon>
        <taxon>Fungi</taxon>
        <taxon>Dikarya</taxon>
        <taxon>Ascomycota</taxon>
        <taxon>Saccharomycotina</taxon>
        <taxon>Pichiomycetes</taxon>
        <taxon>Debaryomycetaceae</taxon>
        <taxon>Debaryomyces</taxon>
    </lineage>
</organism>
<keyword evidence="6" id="KW-0131">Cell cycle</keyword>
<feature type="compositionally biased region" description="Polar residues" evidence="7">
    <location>
        <begin position="60"/>
        <end position="71"/>
    </location>
</feature>
<dbReference type="OrthoDB" id="4070686at2759"/>
<dbReference type="Pfam" id="PF12231">
    <property type="entry name" value="Rif1_N"/>
    <property type="match status" value="1"/>
</dbReference>
<gene>
    <name evidence="9" type="ordered locus">DEHA2A02244g</name>
</gene>
<evidence type="ECO:0000313" key="10">
    <source>
        <dbReference type="Proteomes" id="UP000000599"/>
    </source>
</evidence>
<dbReference type="GeneID" id="8998076"/>
<dbReference type="HOGENOM" id="CLU_241015_0_0_1"/>
<dbReference type="Proteomes" id="UP000000599">
    <property type="component" value="Chromosome A"/>
</dbReference>
<dbReference type="EMBL" id="CR382133">
    <property type="protein sequence ID" value="CAR65349.1"/>
    <property type="molecule type" value="Genomic_DNA"/>
</dbReference>
<feature type="compositionally biased region" description="Polar residues" evidence="7">
    <location>
        <begin position="1257"/>
        <end position="1274"/>
    </location>
</feature>
<feature type="compositionally biased region" description="Polar residues" evidence="7">
    <location>
        <begin position="1"/>
        <end position="10"/>
    </location>
</feature>
<accession>B5RSP3</accession>
<dbReference type="GO" id="GO:0000723">
    <property type="term" value="P:telomere maintenance"/>
    <property type="evidence" value="ECO:0007669"/>
    <property type="project" value="TreeGrafter"/>
</dbReference>
<feature type="compositionally biased region" description="Polar residues" evidence="7">
    <location>
        <begin position="1639"/>
        <end position="1649"/>
    </location>
</feature>
<comment type="subcellular location">
    <subcellularLocation>
        <location evidence="2">Chromosome</location>
        <location evidence="2">Telomere</location>
    </subcellularLocation>
    <subcellularLocation>
        <location evidence="1">Nucleus</location>
    </subcellularLocation>
</comment>
<dbReference type="GO" id="GO:0140445">
    <property type="term" value="C:chromosome, telomeric repeat region"/>
    <property type="evidence" value="ECO:0007669"/>
    <property type="project" value="TreeGrafter"/>
</dbReference>
<dbReference type="KEGG" id="dha:DEHA2A02244g"/>
<evidence type="ECO:0000256" key="7">
    <source>
        <dbReference type="SAM" id="MobiDB-lite"/>
    </source>
</evidence>
<reference evidence="9 10" key="1">
    <citation type="journal article" date="2004" name="Nature">
        <title>Genome evolution in yeasts.</title>
        <authorList>
            <consortium name="Genolevures"/>
            <person name="Dujon B."/>
            <person name="Sherman D."/>
            <person name="Fischer G."/>
            <person name="Durrens P."/>
            <person name="Casaregola S."/>
            <person name="Lafontaine I."/>
            <person name="de Montigny J."/>
            <person name="Marck C."/>
            <person name="Neuveglise C."/>
            <person name="Talla E."/>
            <person name="Goffard N."/>
            <person name="Frangeul L."/>
            <person name="Aigle M."/>
            <person name="Anthouard V."/>
            <person name="Babour A."/>
            <person name="Barbe V."/>
            <person name="Barnay S."/>
            <person name="Blanchin S."/>
            <person name="Beckerich J.M."/>
            <person name="Beyne E."/>
            <person name="Bleykasten C."/>
            <person name="Boisrame A."/>
            <person name="Boyer J."/>
            <person name="Cattolico L."/>
            <person name="Confanioleri F."/>
            <person name="de Daruvar A."/>
            <person name="Despons L."/>
            <person name="Fabre E."/>
            <person name="Fairhead C."/>
            <person name="Ferry-Dumazet H."/>
            <person name="Groppi A."/>
            <person name="Hantraye F."/>
            <person name="Hennequin C."/>
            <person name="Jauniaux N."/>
            <person name="Joyet P."/>
            <person name="Kachouri R."/>
            <person name="Kerrest A."/>
            <person name="Koszul R."/>
            <person name="Lemaire M."/>
            <person name="Lesur I."/>
            <person name="Ma L."/>
            <person name="Muller H."/>
            <person name="Nicaud J.M."/>
            <person name="Nikolski M."/>
            <person name="Oztas S."/>
            <person name="Ozier-Kalogeropoulos O."/>
            <person name="Pellenz S."/>
            <person name="Potier S."/>
            <person name="Richard G.F."/>
            <person name="Straub M.L."/>
            <person name="Suleau A."/>
            <person name="Swennene D."/>
            <person name="Tekaia F."/>
            <person name="Wesolowski-Louvel M."/>
            <person name="Westhof E."/>
            <person name="Wirth B."/>
            <person name="Zeniou-Meyer M."/>
            <person name="Zivanovic I."/>
            <person name="Bolotin-Fukuhara M."/>
            <person name="Thierry A."/>
            <person name="Bouchier C."/>
            <person name="Caudron B."/>
            <person name="Scarpelli C."/>
            <person name="Gaillardin C."/>
            <person name="Weissenbach J."/>
            <person name="Wincker P."/>
            <person name="Souciet J.L."/>
        </authorList>
    </citation>
    <scope>NUCLEOTIDE SEQUENCE [LARGE SCALE GENOMIC DNA]</scope>
    <source>
        <strain evidence="10">ATCC 36239 / CBS 767 / BCRC 21394 / JCM 1990 / NBRC 0083 / IGC 2968</strain>
    </source>
</reference>
<feature type="region of interest" description="Disordered" evidence="7">
    <location>
        <begin position="1332"/>
        <end position="1363"/>
    </location>
</feature>
<evidence type="ECO:0000256" key="5">
    <source>
        <dbReference type="ARBA" id="ARBA00023242"/>
    </source>
</evidence>
<keyword evidence="3" id="KW-0158">Chromosome</keyword>
<evidence type="ECO:0000256" key="6">
    <source>
        <dbReference type="ARBA" id="ARBA00023306"/>
    </source>
</evidence>
<sequence length="1700" mass="191465">MWVDSDTQINGSSSSGSPIIVEKPHNHLGIVDSTSESSFAKSGTHPIDTSHGIQKRDSFTPRTRSTHTNSEVARGLNENDKDNETTSEMTSDSSIIDMNISEDKLESGDLDVSDGNLAKIPKGELSTREEKNYINIPPLADEFMNDQAYMDMELNSSPIKPTSKKVRYREELSSSPIKKKKSVAFSDDLVSELPSSPAAVHCGSRLPVLEHTPKKSILKINSLNQTSSPCNPNDTSLWVKSSNNINIKNSPSNPEFWLSGTIIQLAPNSPDLPQLIDGCINVLRDKKFSKKFEVYATLNHICRCNTSDSLLKLLTIPSKSNSPQKINSKSSMKTNSTSFMDNTYIHTLSAFIQRDVKQIELKLFCENEEKENNYSPSKNDPFSIRIISQALKVINFIMLDQELNNFVSIEDAKWFYVHCCKTIVKPTISKTLIIPYLSILKDCKFNNKKKKLIFNNQNENANISELILQSLLNMRKFVSSSLVVEEFVTLKNLVSNFPVMMANNFKHWFEFFLMNLCDLSSPLYSKVIGMGISVLLEVARNYLDNKNVLFSVRRLLASPLPSTVKSITSDSTISVSPEAPTTKSDENLVIHFIISTLETLIGNGQYKSAMDIWVGVTLLSSDSGSGYENWPFLSDWLRVHKSCFNVNNNSAKMIALNSWKAVIFNVCHNDLDSIRCLIDSSPNSKSSKSKPQAINNILKPKIKLLIHPLLNISAVENQKEIIDSSHNLFLSIIYTLLNPSVLNSSRYVHVYWDKIIQSVFINFYFKKELSNTYMNELGLKILTRLIKPSVSTNEKPFNEMRCLSNESISLNDISPVSPKWIFSKFDRILQNINIVFKLEGLTIDSKLEFFNNFLNSLKSITKKEIKPSDATQDIIDNLPNVLSVLFKHNKLSYSSIQKLMLNLNDTFDASNLIEKNGTRSNATNIYILIINNCLSDMEELQAFDFLESIHLAIRDSKNLIFLLELVKLQEYNTHAGLKNFIVSALNSRKINAASNLELELAGNLFQIISKDYESIAKKLIQSIVLLSATEFERVSGILDIQLWTIPIFKYFVELVHNAPHPHLKQIPLNLIISRFENDEEFFEILKFLIDKRFDLELYNLRKNIMKKFKALEGFRQFEFRSVWNSYLSNIVESGNFKLLDDFLVSSYEVGLDVRSHIQNKWDRLPLLKKAWLTDNSKLYFDSELLNQTGPASPGDSKNSEVSGKEDNTQIIAAPDCSKDLQMDDMETIESIENIAIPKSFSNSNKDSKTNRYEKRNMSSGSDISQLEIDNSTKSKANRKRSKSVAKPKPKKKTNIKVKKENTPAPEVNPNFDIHSFTAMLNAKLSPATPIKKARRNAKSNLNKSSPDNGSNSESCISPSGNEETIDLDHIKSEVQIPSSFNDDDISQLEASSMSQNSINEFDLVEDEPSSPPETLDRTRKSISPSSNDYSKVIQNGFSSRESSDSSDDIENTDDQESTNYKRKTCYDEDEISGRKKQKQNEFPSDEKNDNGTSAPESGISMTDESTGNSNLDNHIVHVSSSDQFRKDVNDSIENDEIQCSATSDQTAPPTFDTQDFRATSTALAEPSNTETSSSIQLSDSYNSMIPNSPPVHVGDRSEDFTPESDSKSNNFLSTIGEDDEIDSQNLKEKEDSDNGPQDEGSTTNENSELQPCEAANNLTSYIENMSDVEISRIPQSEKYQLETKLMTFILRMRNIDSVES</sequence>
<feature type="compositionally biased region" description="Polar residues" evidence="7">
    <location>
        <begin position="1490"/>
        <end position="1522"/>
    </location>
</feature>
<feature type="compositionally biased region" description="Polar residues" evidence="7">
    <location>
        <begin position="1189"/>
        <end position="1201"/>
    </location>
</feature>
<dbReference type="RefSeq" id="XP_002769956.1">
    <property type="nucleotide sequence ID" value="XM_002769910.1"/>
</dbReference>
<feature type="compositionally biased region" description="Polar residues" evidence="7">
    <location>
        <begin position="1421"/>
        <end position="1437"/>
    </location>
</feature>
<dbReference type="PANTHER" id="PTHR22928:SF3">
    <property type="entry name" value="TELOMERE-ASSOCIATED PROTEIN RIF1"/>
    <property type="match status" value="1"/>
</dbReference>
<dbReference type="GO" id="GO:0005634">
    <property type="term" value="C:nucleus"/>
    <property type="evidence" value="ECO:0007669"/>
    <property type="project" value="UniProtKB-SubCell"/>
</dbReference>
<dbReference type="STRING" id="284592.B5RSP3"/>
<evidence type="ECO:0000256" key="4">
    <source>
        <dbReference type="ARBA" id="ARBA00022895"/>
    </source>
</evidence>
<protein>
    <submittedName>
        <fullName evidence="9">DEHA2A02244p</fullName>
    </submittedName>
</protein>
<feature type="region of interest" description="Disordered" evidence="7">
    <location>
        <begin position="1"/>
        <end position="21"/>
    </location>
</feature>
<keyword evidence="4" id="KW-0779">Telomere</keyword>
<feature type="compositionally biased region" description="Polar residues" evidence="7">
    <location>
        <begin position="1338"/>
        <end position="1362"/>
    </location>
</feature>
<evidence type="ECO:0000256" key="3">
    <source>
        <dbReference type="ARBA" id="ARBA00022454"/>
    </source>
</evidence>
<evidence type="ECO:0000259" key="8">
    <source>
        <dbReference type="Pfam" id="PF12231"/>
    </source>
</evidence>
<dbReference type="eggNOG" id="ENOG502QPT7">
    <property type="taxonomic scope" value="Eukaryota"/>
</dbReference>